<dbReference type="NCBIfam" id="TIGR02937">
    <property type="entry name" value="sigma70-ECF"/>
    <property type="match status" value="1"/>
</dbReference>
<organism evidence="3 5">
    <name type="scientific">Acutalibacter muris</name>
    <dbReference type="NCBI Taxonomy" id="1796620"/>
    <lineage>
        <taxon>Bacteria</taxon>
        <taxon>Bacillati</taxon>
        <taxon>Bacillota</taxon>
        <taxon>Clostridia</taxon>
        <taxon>Eubacteriales</taxon>
        <taxon>Acutalibacteraceae</taxon>
        <taxon>Acutalibacter</taxon>
    </lineage>
</organism>
<dbReference type="InterPro" id="IPR013324">
    <property type="entry name" value="RNA_pol_sigma_r3/r4-like"/>
</dbReference>
<reference evidence="2" key="1">
    <citation type="journal article" date="2017" name="Genome Announc.">
        <title>High-Quality Whole-Genome Sequences of the Oligo-Mouse-Microbiota Bacterial Community.</title>
        <authorList>
            <person name="Garzetti D."/>
            <person name="Brugiroux S."/>
            <person name="Bunk B."/>
            <person name="Pukall R."/>
            <person name="McCoy K.D."/>
            <person name="Macpherson A.J."/>
            <person name="Stecher B."/>
        </authorList>
    </citation>
    <scope>NUCLEOTIDE SEQUENCE</scope>
    <source>
        <strain evidence="2">KB18</strain>
    </source>
</reference>
<dbReference type="Proteomes" id="UP000596035">
    <property type="component" value="Chromosome"/>
</dbReference>
<evidence type="ECO:0000313" key="2">
    <source>
        <dbReference type="EMBL" id="ASB40245.1"/>
    </source>
</evidence>
<dbReference type="GO" id="GO:0003700">
    <property type="term" value="F:DNA-binding transcription factor activity"/>
    <property type="evidence" value="ECO:0007669"/>
    <property type="project" value="InterPro"/>
</dbReference>
<dbReference type="RefSeq" id="WP_066534391.1">
    <property type="nucleotide sequence ID" value="NZ_CP021422.1"/>
</dbReference>
<dbReference type="Gene3D" id="1.10.1740.10">
    <property type="match status" value="1"/>
</dbReference>
<evidence type="ECO:0000259" key="1">
    <source>
        <dbReference type="Pfam" id="PF04542"/>
    </source>
</evidence>
<evidence type="ECO:0000313" key="5">
    <source>
        <dbReference type="Proteomes" id="UP000596035"/>
    </source>
</evidence>
<keyword evidence="4" id="KW-1185">Reference proteome</keyword>
<evidence type="ECO:0000313" key="4">
    <source>
        <dbReference type="Proteomes" id="UP000196710"/>
    </source>
</evidence>
<dbReference type="InterPro" id="IPR013325">
    <property type="entry name" value="RNA_pol_sigma_r2"/>
</dbReference>
<dbReference type="Proteomes" id="UP000196710">
    <property type="component" value="Chromosome"/>
</dbReference>
<reference evidence="3 5" key="3">
    <citation type="submission" date="2020-11" db="EMBL/GenBank/DDBJ databases">
        <title>Closed and high quality bacterial genomes of the OMM12 community.</title>
        <authorList>
            <person name="Marbouty M."/>
            <person name="Lamy-Besnier Q."/>
            <person name="Debarbieux L."/>
            <person name="Koszul R."/>
        </authorList>
    </citation>
    <scope>NUCLEOTIDE SEQUENCE [LARGE SCALE GENOMIC DNA]</scope>
    <source>
        <strain evidence="3 5">KB18</strain>
    </source>
</reference>
<dbReference type="Pfam" id="PF04542">
    <property type="entry name" value="Sigma70_r2"/>
    <property type="match status" value="1"/>
</dbReference>
<feature type="domain" description="RNA polymerase sigma-70 region 2" evidence="1">
    <location>
        <begin position="12"/>
        <end position="80"/>
    </location>
</feature>
<dbReference type="EMBL" id="CP065321">
    <property type="protein sequence ID" value="QQR29535.1"/>
    <property type="molecule type" value="Genomic_DNA"/>
</dbReference>
<dbReference type="InterPro" id="IPR014284">
    <property type="entry name" value="RNA_pol_sigma-70_dom"/>
</dbReference>
<sequence length="182" mass="20388">MKLTREQQAKVEENLGLVYKVLGDKLKGQSSVGSYTREDLFQVGCIGLCKATATDKGGTFSTYAYRLIWHEICDVLVKANKQRNAEVFDDYERDIPELDDGEHRAEINFDVVRELVSVKAEAPPHVVKGIDAMLLMAKGYTCREIGEWMGASDNLVSAYVSKARKFLKGRPKSAQMMEIYAA</sequence>
<dbReference type="SUPFAM" id="SSF88946">
    <property type="entry name" value="Sigma2 domain of RNA polymerase sigma factors"/>
    <property type="match status" value="1"/>
</dbReference>
<protein>
    <submittedName>
        <fullName evidence="3">Sigma-70 family RNA polymerase sigma factor</fullName>
    </submittedName>
</protein>
<reference evidence="4" key="2">
    <citation type="submission" date="2017-05" db="EMBL/GenBank/DDBJ databases">
        <title>Improved OligoMM genomes.</title>
        <authorList>
            <person name="Garzetti D."/>
        </authorList>
    </citation>
    <scope>NUCLEOTIDE SEQUENCE [LARGE SCALE GENOMIC DNA]</scope>
    <source>
        <strain evidence="4">KB18</strain>
    </source>
</reference>
<gene>
    <name evidence="2" type="ORF">ADH66_05990</name>
    <name evidence="3" type="ORF">I5Q82_16085</name>
</gene>
<dbReference type="EMBL" id="CP021422">
    <property type="protein sequence ID" value="ASB40245.1"/>
    <property type="molecule type" value="Genomic_DNA"/>
</dbReference>
<accession>A0A1Z2XP75</accession>
<dbReference type="SUPFAM" id="SSF88659">
    <property type="entry name" value="Sigma3 and sigma4 domains of RNA polymerase sigma factors"/>
    <property type="match status" value="1"/>
</dbReference>
<dbReference type="InterPro" id="IPR007627">
    <property type="entry name" value="RNA_pol_sigma70_r2"/>
</dbReference>
<proteinExistence type="predicted"/>
<dbReference type="AlphaFoldDB" id="A0A1Z2XP75"/>
<dbReference type="GO" id="GO:0006352">
    <property type="term" value="P:DNA-templated transcription initiation"/>
    <property type="evidence" value="ECO:0007669"/>
    <property type="project" value="InterPro"/>
</dbReference>
<evidence type="ECO:0000313" key="3">
    <source>
        <dbReference type="EMBL" id="QQR29535.1"/>
    </source>
</evidence>
<name>A0A1Z2XP75_9FIRM</name>
<dbReference type="KEGG" id="amur:ADH66_05990"/>